<dbReference type="RefSeq" id="WP_095653963.1">
    <property type="nucleotide sequence ID" value="NZ_NPOA01000001.1"/>
</dbReference>
<dbReference type="GO" id="GO:0003677">
    <property type="term" value="F:DNA binding"/>
    <property type="evidence" value="ECO:0007669"/>
    <property type="project" value="UniProtKB-KW"/>
</dbReference>
<dbReference type="Gene3D" id="1.10.260.40">
    <property type="entry name" value="lambda repressor-like DNA-binding domains"/>
    <property type="match status" value="1"/>
</dbReference>
<reference evidence="3 4" key="1">
    <citation type="submission" date="2017-08" db="EMBL/GenBank/DDBJ databases">
        <title>Virgibacillus indicus sp. nov. and Virgibacillus profoundi sp. nov, two moderately halophilic bacteria isolated from marine sediment by using the Microfluidic Streak Plate.</title>
        <authorList>
            <person name="Xu B."/>
            <person name="Hu B."/>
            <person name="Wang J."/>
            <person name="Zhu Y."/>
            <person name="Huang L."/>
            <person name="Du W."/>
            <person name="Huang Y."/>
        </authorList>
    </citation>
    <scope>NUCLEOTIDE SEQUENCE [LARGE SCALE GENOMIC DNA]</scope>
    <source>
        <strain evidence="3 4">IO3-P3-H5</strain>
    </source>
</reference>
<dbReference type="InterPro" id="IPR050807">
    <property type="entry name" value="TransReg_Diox_bact_type"/>
</dbReference>
<dbReference type="InterPro" id="IPR001387">
    <property type="entry name" value="Cro/C1-type_HTH"/>
</dbReference>
<dbReference type="GO" id="GO:0005829">
    <property type="term" value="C:cytosol"/>
    <property type="evidence" value="ECO:0007669"/>
    <property type="project" value="TreeGrafter"/>
</dbReference>
<dbReference type="Pfam" id="PF12844">
    <property type="entry name" value="HTH_19"/>
    <property type="match status" value="1"/>
</dbReference>
<organism evidence="3 4">
    <name type="scientific">Virgibacillus profundi</name>
    <dbReference type="NCBI Taxonomy" id="2024555"/>
    <lineage>
        <taxon>Bacteria</taxon>
        <taxon>Bacillati</taxon>
        <taxon>Bacillota</taxon>
        <taxon>Bacilli</taxon>
        <taxon>Bacillales</taxon>
        <taxon>Bacillaceae</taxon>
        <taxon>Virgibacillus</taxon>
    </lineage>
</organism>
<dbReference type="InterPro" id="IPR010982">
    <property type="entry name" value="Lambda_DNA-bd_dom_sf"/>
</dbReference>
<comment type="caution">
    <text evidence="3">The sequence shown here is derived from an EMBL/GenBank/DDBJ whole genome shotgun (WGS) entry which is preliminary data.</text>
</comment>
<evidence type="ECO:0000313" key="3">
    <source>
        <dbReference type="EMBL" id="PAV31594.1"/>
    </source>
</evidence>
<evidence type="ECO:0000313" key="4">
    <source>
        <dbReference type="Proteomes" id="UP000218887"/>
    </source>
</evidence>
<keyword evidence="4" id="KW-1185">Reference proteome</keyword>
<evidence type="ECO:0000259" key="2">
    <source>
        <dbReference type="PROSITE" id="PS50943"/>
    </source>
</evidence>
<dbReference type="EMBL" id="NPOA01000001">
    <property type="protein sequence ID" value="PAV31594.1"/>
    <property type="molecule type" value="Genomic_DNA"/>
</dbReference>
<gene>
    <name evidence="3" type="ORF">CIL05_02745</name>
</gene>
<proteinExistence type="predicted"/>
<dbReference type="OrthoDB" id="8115576at2"/>
<accession>A0A2A2IJZ8</accession>
<keyword evidence="1" id="KW-0238">DNA-binding</keyword>
<dbReference type="AlphaFoldDB" id="A0A2A2IJZ8"/>
<dbReference type="GO" id="GO:0003700">
    <property type="term" value="F:DNA-binding transcription factor activity"/>
    <property type="evidence" value="ECO:0007669"/>
    <property type="project" value="TreeGrafter"/>
</dbReference>
<dbReference type="SMART" id="SM00530">
    <property type="entry name" value="HTH_XRE"/>
    <property type="match status" value="1"/>
</dbReference>
<sequence length="70" mass="8196">MYNIGDRLKELREEKGLTVEEYADQINFVKSIIWSYELGKKKPSLNHIERIAEFFNVSAEYLLTGDQKVS</sequence>
<dbReference type="PROSITE" id="PS50943">
    <property type="entry name" value="HTH_CROC1"/>
    <property type="match status" value="1"/>
</dbReference>
<evidence type="ECO:0000256" key="1">
    <source>
        <dbReference type="ARBA" id="ARBA00023125"/>
    </source>
</evidence>
<dbReference type="Proteomes" id="UP000218887">
    <property type="component" value="Unassembled WGS sequence"/>
</dbReference>
<dbReference type="PANTHER" id="PTHR46797:SF1">
    <property type="entry name" value="METHYLPHOSPHONATE SYNTHASE"/>
    <property type="match status" value="1"/>
</dbReference>
<dbReference type="SUPFAM" id="SSF47413">
    <property type="entry name" value="lambda repressor-like DNA-binding domains"/>
    <property type="match status" value="1"/>
</dbReference>
<protein>
    <recommendedName>
        <fullName evidence="2">HTH cro/C1-type domain-containing protein</fullName>
    </recommendedName>
</protein>
<name>A0A2A2IJZ8_9BACI</name>
<feature type="domain" description="HTH cro/C1-type" evidence="2">
    <location>
        <begin position="8"/>
        <end position="62"/>
    </location>
</feature>
<dbReference type="PANTHER" id="PTHR46797">
    <property type="entry name" value="HTH-TYPE TRANSCRIPTIONAL REGULATOR"/>
    <property type="match status" value="1"/>
</dbReference>
<dbReference type="CDD" id="cd00093">
    <property type="entry name" value="HTH_XRE"/>
    <property type="match status" value="1"/>
</dbReference>